<protein>
    <submittedName>
        <fullName evidence="2">Uncharacterized protein</fullName>
    </submittedName>
</protein>
<feature type="region of interest" description="Disordered" evidence="1">
    <location>
        <begin position="217"/>
        <end position="238"/>
    </location>
</feature>
<accession>A0A383VXH0</accession>
<feature type="region of interest" description="Disordered" evidence="1">
    <location>
        <begin position="353"/>
        <end position="372"/>
    </location>
</feature>
<gene>
    <name evidence="2" type="ORF">BQ4739_LOCUS10157</name>
    <name evidence="3" type="ORF">BQ4739_LOCUS14977</name>
</gene>
<dbReference type="EMBL" id="FNXT01000963">
    <property type="protein sequence ID" value="SZX69891.1"/>
    <property type="molecule type" value="Genomic_DNA"/>
</dbReference>
<feature type="compositionally biased region" description="Polar residues" evidence="1">
    <location>
        <begin position="424"/>
        <end position="436"/>
    </location>
</feature>
<organism evidence="2 4">
    <name type="scientific">Tetradesmus obliquus</name>
    <name type="common">Green alga</name>
    <name type="synonym">Acutodesmus obliquus</name>
    <dbReference type="NCBI Taxonomy" id="3088"/>
    <lineage>
        <taxon>Eukaryota</taxon>
        <taxon>Viridiplantae</taxon>
        <taxon>Chlorophyta</taxon>
        <taxon>core chlorophytes</taxon>
        <taxon>Chlorophyceae</taxon>
        <taxon>CS clade</taxon>
        <taxon>Sphaeropleales</taxon>
        <taxon>Scenedesmaceae</taxon>
        <taxon>Tetradesmus</taxon>
    </lineage>
</organism>
<feature type="compositionally biased region" description="Polar residues" evidence="1">
    <location>
        <begin position="510"/>
        <end position="524"/>
    </location>
</feature>
<feature type="region of interest" description="Disordered" evidence="1">
    <location>
        <begin position="378"/>
        <end position="461"/>
    </location>
</feature>
<evidence type="ECO:0000313" key="3">
    <source>
        <dbReference type="EMBL" id="SZX74656.1"/>
    </source>
</evidence>
<name>A0A383VXH0_TETOB</name>
<dbReference type="EMBL" id="FNXT01001218">
    <property type="protein sequence ID" value="SZX74656.1"/>
    <property type="molecule type" value="Genomic_DNA"/>
</dbReference>
<feature type="region of interest" description="Disordered" evidence="1">
    <location>
        <begin position="643"/>
        <end position="716"/>
    </location>
</feature>
<feature type="region of interest" description="Disordered" evidence="1">
    <location>
        <begin position="921"/>
        <end position="949"/>
    </location>
</feature>
<dbReference type="Proteomes" id="UP000256970">
    <property type="component" value="Unassembled WGS sequence"/>
</dbReference>
<keyword evidence="4" id="KW-1185">Reference proteome</keyword>
<dbReference type="AlphaFoldDB" id="A0A383VXH0"/>
<feature type="compositionally biased region" description="Low complexity" evidence="1">
    <location>
        <begin position="290"/>
        <end position="299"/>
    </location>
</feature>
<feature type="compositionally biased region" description="Low complexity" evidence="1">
    <location>
        <begin position="407"/>
        <end position="419"/>
    </location>
</feature>
<evidence type="ECO:0000256" key="1">
    <source>
        <dbReference type="SAM" id="MobiDB-lite"/>
    </source>
</evidence>
<feature type="compositionally biased region" description="Polar residues" evidence="1">
    <location>
        <begin position="359"/>
        <end position="369"/>
    </location>
</feature>
<reference evidence="2 4" key="1">
    <citation type="submission" date="2016-10" db="EMBL/GenBank/DDBJ databases">
        <authorList>
            <person name="Cai Z."/>
        </authorList>
    </citation>
    <scope>NUCLEOTIDE SEQUENCE [LARGE SCALE GENOMIC DNA]</scope>
</reference>
<feature type="region of interest" description="Disordered" evidence="1">
    <location>
        <begin position="104"/>
        <end position="133"/>
    </location>
</feature>
<feature type="compositionally biased region" description="Low complexity" evidence="1">
    <location>
        <begin position="217"/>
        <end position="228"/>
    </location>
</feature>
<feature type="compositionally biased region" description="Low complexity" evidence="1">
    <location>
        <begin position="437"/>
        <end position="461"/>
    </location>
</feature>
<feature type="compositionally biased region" description="Polar residues" evidence="1">
    <location>
        <begin position="300"/>
        <end position="315"/>
    </location>
</feature>
<feature type="compositionally biased region" description="Low complexity" evidence="1">
    <location>
        <begin position="924"/>
        <end position="942"/>
    </location>
</feature>
<evidence type="ECO:0000313" key="2">
    <source>
        <dbReference type="EMBL" id="SZX69891.1"/>
    </source>
</evidence>
<feature type="region of interest" description="Disordered" evidence="1">
    <location>
        <begin position="290"/>
        <end position="341"/>
    </location>
</feature>
<sequence length="978" mass="102016">MSDIQHTSLLDDYLQKTAARQVFQPYESRQQQQTLVLDSGNDALDISQQASNIAGNLVLKDVHQALDEVLSRAAGSPSTAAGKQAPAAAGQPWQNTARTAACELQAQQQHAGDASTPAAVNTTSSSTPSKQRGTGLFRAMRQADAAALYAQRFKRDQEEQGQQQQPVLVAPDDGANAAVRVIAGNAALQAKLAKLQADMEARSYRQELLQQLQQPGALFQQQQQQQRQSRQHHAHQHSNSMDVFAADAAGQPKDTAVFSGLSGHLGTLRPATSPALMGGWGLSSDPTAAHSNTATAANSRRSSIADSGSVLQQQRIAGPGSLPGTSGKLGSAQQQQQQQRLRHLQELADFELPWKPAGQATSRTSNNSDRAGDVYSRHVTAGQQVRPWTSAGRAAAEPRRRSGSNGGSSSTSSSRLLGTAATARRQSTVGTSRVASHQQQSKQHQQQQQQQQHVQRPASAVAALQQSLSELAGFKTRVQLRQQEQEQPALPQQYCPEQSLRQTDPGIAWNSHSSSLPQQRPHSTTWLQDRSLQHLHELQSQPRHYNHQDGAAAAAREDAGLLHRRAGSTGGGYVSGHSGRHWADDSRRRSITAGYGLWDSWQEHVHDQAAAAADAGHGYRGSYGGSCGHSGLQRAQSVPRPLRVWDMLPPPSAAAGSSSSRARRRSCSASSPGKLTGHLQQLRQQQQEQRRPMTAGGALSGSMHTVRDGSSVRPLGLHNSNSHVAYGAANAAAVAAGNLHAASSSAWLVSSPLKRAQQLAGAGGRPCSIGGGCAPAAGSLGGAAGRARSVAAALSGVHAPGAAQQGNASAGSTFIAVSRQLSRLGARVSMNGRSAAATAQPTPGKAVSATAQLLQQVRVQQASAGGARVSGNGALSAGRMAAAVTARSSGGSSGGAAGAAPLTAQILQYAAGVYKPVKVNPRQSDSCSSSSSGSSCASDSGDVAPAARGKQTAYAKALARVRAAKLANHREDSDDDSS</sequence>
<proteinExistence type="predicted"/>
<feature type="compositionally biased region" description="Polar residues" evidence="1">
    <location>
        <begin position="118"/>
        <end position="132"/>
    </location>
</feature>
<feature type="region of interest" description="Disordered" evidence="1">
    <location>
        <begin position="503"/>
        <end position="524"/>
    </location>
</feature>
<evidence type="ECO:0000313" key="4">
    <source>
        <dbReference type="Proteomes" id="UP000256970"/>
    </source>
</evidence>